<dbReference type="RefSeq" id="XP_040760881.1">
    <property type="nucleotide sequence ID" value="XM_040904860.1"/>
</dbReference>
<dbReference type="OrthoDB" id="9451547at2759"/>
<protein>
    <submittedName>
        <fullName evidence="2">Uncharacterized protein</fullName>
    </submittedName>
</protein>
<reference evidence="2 3" key="1">
    <citation type="journal article" date="2016" name="Mol. Biol. Evol.">
        <title>Comparative Genomics of Early-Diverging Mushroom-Forming Fungi Provides Insights into the Origins of Lignocellulose Decay Capabilities.</title>
        <authorList>
            <person name="Nagy L.G."/>
            <person name="Riley R."/>
            <person name="Tritt A."/>
            <person name="Adam C."/>
            <person name="Daum C."/>
            <person name="Floudas D."/>
            <person name="Sun H."/>
            <person name="Yadav J.S."/>
            <person name="Pangilinan J."/>
            <person name="Larsson K.H."/>
            <person name="Matsuura K."/>
            <person name="Barry K."/>
            <person name="Labutti K."/>
            <person name="Kuo R."/>
            <person name="Ohm R.A."/>
            <person name="Bhattacharya S.S."/>
            <person name="Shirouzu T."/>
            <person name="Yoshinaga Y."/>
            <person name="Martin F.M."/>
            <person name="Grigoriev I.V."/>
            <person name="Hibbett D.S."/>
        </authorList>
    </citation>
    <scope>NUCLEOTIDE SEQUENCE [LARGE SCALE GENOMIC DNA]</scope>
    <source>
        <strain evidence="2 3">93-53</strain>
    </source>
</reference>
<dbReference type="PANTHER" id="PTHR35043:SF7">
    <property type="entry name" value="TRANSCRIPTION FACTOR DOMAIN-CONTAINING PROTEIN"/>
    <property type="match status" value="1"/>
</dbReference>
<keyword evidence="3" id="KW-1185">Reference proteome</keyword>
<feature type="transmembrane region" description="Helical" evidence="1">
    <location>
        <begin position="40"/>
        <end position="63"/>
    </location>
</feature>
<dbReference type="InParanoid" id="A0A165CNR1"/>
<feature type="transmembrane region" description="Helical" evidence="1">
    <location>
        <begin position="309"/>
        <end position="330"/>
    </location>
</feature>
<dbReference type="AlphaFoldDB" id="A0A165CNR1"/>
<feature type="non-terminal residue" evidence="2">
    <location>
        <position position="1"/>
    </location>
</feature>
<proteinExistence type="predicted"/>
<evidence type="ECO:0000313" key="3">
    <source>
        <dbReference type="Proteomes" id="UP000076871"/>
    </source>
</evidence>
<evidence type="ECO:0000313" key="2">
    <source>
        <dbReference type="EMBL" id="KZT03141.1"/>
    </source>
</evidence>
<dbReference type="STRING" id="1314785.A0A165CNR1"/>
<name>A0A165CNR1_9APHY</name>
<feature type="transmembrane region" description="Helical" evidence="1">
    <location>
        <begin position="386"/>
        <end position="411"/>
    </location>
</feature>
<keyword evidence="1" id="KW-1133">Transmembrane helix</keyword>
<organism evidence="2 3">
    <name type="scientific">Laetiporus sulphureus 93-53</name>
    <dbReference type="NCBI Taxonomy" id="1314785"/>
    <lineage>
        <taxon>Eukaryota</taxon>
        <taxon>Fungi</taxon>
        <taxon>Dikarya</taxon>
        <taxon>Basidiomycota</taxon>
        <taxon>Agaricomycotina</taxon>
        <taxon>Agaricomycetes</taxon>
        <taxon>Polyporales</taxon>
        <taxon>Laetiporus</taxon>
    </lineage>
</organism>
<gene>
    <name evidence="2" type="ORF">LAESUDRAFT_660258</name>
</gene>
<dbReference type="EMBL" id="KV427646">
    <property type="protein sequence ID" value="KZT03141.1"/>
    <property type="molecule type" value="Genomic_DNA"/>
</dbReference>
<keyword evidence="1" id="KW-0472">Membrane</keyword>
<feature type="transmembrane region" description="Helical" evidence="1">
    <location>
        <begin position="342"/>
        <end position="366"/>
    </location>
</feature>
<dbReference type="Proteomes" id="UP000076871">
    <property type="component" value="Unassembled WGS sequence"/>
</dbReference>
<accession>A0A165CNR1</accession>
<sequence>RTLLHICSRCLATIVACAWTAVHPDIPPYGEDPWWQTFRRIGFTVSALIASDIYLLIAAFQYFNARKIAQMDVFKEHSWDITHGFFVLMGGFALCKPSERDTMQLDAAELCSLIGSRKLDFPHISEQGVHDRSKADWVSKTAASIQIFWFTLQVFARLVNRLPVTKLEVFTVGFTVMANAAYAFWLKKPFCVGVPNILHERPDAPRIPSDVPTSQYYHHYVSIENRGHVHSLLHPVALLWNASWGSYIEFLEEDVGIQYPPPNGRLLSTVCVILYPFFCFFAAAVAIFTQLRRNIWHFQPVGASSQDRLVIVTCLLVAPTISGLIHCAAWSSQFPTFIEQSLWRVLSLVITCCPLLEASTFAIVAIFDFSSLPKIVEDALEQLSLIIFGIIILILYAVSRLILLVLAFTTLRAFPRDAYKAVSWVELIPHV</sequence>
<dbReference type="PANTHER" id="PTHR35043">
    <property type="entry name" value="TRANSCRIPTION FACTOR DOMAIN-CONTAINING PROTEIN"/>
    <property type="match status" value="1"/>
</dbReference>
<feature type="transmembrane region" description="Helical" evidence="1">
    <location>
        <begin position="266"/>
        <end position="289"/>
    </location>
</feature>
<evidence type="ECO:0000256" key="1">
    <source>
        <dbReference type="SAM" id="Phobius"/>
    </source>
</evidence>
<keyword evidence="1" id="KW-0812">Transmembrane</keyword>
<dbReference type="GeneID" id="63821890"/>